<name>A0A9P4N737_9PLEO</name>
<dbReference type="Gene3D" id="3.40.630.30">
    <property type="match status" value="1"/>
</dbReference>
<dbReference type="AlphaFoldDB" id="A0A9P4N737"/>
<evidence type="ECO:0000313" key="4">
    <source>
        <dbReference type="Proteomes" id="UP000800093"/>
    </source>
</evidence>
<dbReference type="SUPFAM" id="SSF55729">
    <property type="entry name" value="Acyl-CoA N-acyltransferases (Nat)"/>
    <property type="match status" value="1"/>
</dbReference>
<evidence type="ECO:0000313" key="3">
    <source>
        <dbReference type="EMBL" id="KAF2265664.1"/>
    </source>
</evidence>
<dbReference type="PANTHER" id="PTHR42791:SF2">
    <property type="entry name" value="N-ACETYLTRANSFERASE DOMAIN-CONTAINING PROTEIN"/>
    <property type="match status" value="1"/>
</dbReference>
<dbReference type="PANTHER" id="PTHR42791">
    <property type="entry name" value="GNAT FAMILY ACETYLTRANSFERASE"/>
    <property type="match status" value="1"/>
</dbReference>
<protein>
    <submittedName>
        <fullName evidence="3">Acyl-CoA N-acyltransferase</fullName>
    </submittedName>
</protein>
<proteinExistence type="predicted"/>
<dbReference type="OrthoDB" id="2832510at2759"/>
<comment type="caution">
    <text evidence="3">The sequence shown here is derived from an EMBL/GenBank/DDBJ whole genome shotgun (WGS) entry which is preliminary data.</text>
</comment>
<dbReference type="InterPro" id="IPR016181">
    <property type="entry name" value="Acyl_CoA_acyltransferase"/>
</dbReference>
<dbReference type="Pfam" id="PF00583">
    <property type="entry name" value="Acetyltransf_1"/>
    <property type="match status" value="1"/>
</dbReference>
<feature type="compositionally biased region" description="Polar residues" evidence="1">
    <location>
        <begin position="53"/>
        <end position="74"/>
    </location>
</feature>
<gene>
    <name evidence="3" type="ORF">CC78DRAFT_615804</name>
</gene>
<accession>A0A9P4N737</accession>
<sequence length="331" mass="36617">MPPTLLPDAAHFTFSSRGDESYRALARNRGLQQNCTLAPRCGLPFRDPLPASRPSTPLSIHPSSTHSSRCTTPLNIPPSSAYTTPPSSRCHSPMLKPQDSLPVNINLEPFFSQDAEPTAILYEKAFANDGIRHSIFPPTLSNPSDPLAERHWRTQLFEMALAIPSAHIVKAVDFRNGKIVGAAGFFGPGGIQWDTEAQAEAAGVSLSNMPFCDAGKKKQYDDIVKQKRSKVLKDDREVWELAHVFVDPGYQGRGIGKALLERGIKLADTDGLPLYLEGTPAGRRLYEKLGFAVEEESVFDGVYHNGEPYKMYFMVRWPSGRIDAGLELHWE</sequence>
<feature type="domain" description="N-acetyltransferase" evidence="2">
    <location>
        <begin position="105"/>
        <end position="316"/>
    </location>
</feature>
<dbReference type="InterPro" id="IPR052523">
    <property type="entry name" value="Trichothecene_AcTrans"/>
</dbReference>
<dbReference type="EMBL" id="ML986604">
    <property type="protein sequence ID" value="KAF2265664.1"/>
    <property type="molecule type" value="Genomic_DNA"/>
</dbReference>
<feature type="region of interest" description="Disordered" evidence="1">
    <location>
        <begin position="46"/>
        <end position="75"/>
    </location>
</feature>
<dbReference type="PROSITE" id="PS51186">
    <property type="entry name" value="GNAT"/>
    <property type="match status" value="1"/>
</dbReference>
<dbReference type="CDD" id="cd04301">
    <property type="entry name" value="NAT_SF"/>
    <property type="match status" value="1"/>
</dbReference>
<organism evidence="3 4">
    <name type="scientific">Lojkania enalia</name>
    <dbReference type="NCBI Taxonomy" id="147567"/>
    <lineage>
        <taxon>Eukaryota</taxon>
        <taxon>Fungi</taxon>
        <taxon>Dikarya</taxon>
        <taxon>Ascomycota</taxon>
        <taxon>Pezizomycotina</taxon>
        <taxon>Dothideomycetes</taxon>
        <taxon>Pleosporomycetidae</taxon>
        <taxon>Pleosporales</taxon>
        <taxon>Pleosporales incertae sedis</taxon>
        <taxon>Lojkania</taxon>
    </lineage>
</organism>
<reference evidence="4" key="1">
    <citation type="journal article" date="2020" name="Stud. Mycol.">
        <title>101 Dothideomycetes genomes: A test case for predicting lifestyles and emergence of pathogens.</title>
        <authorList>
            <person name="Haridas S."/>
            <person name="Albert R."/>
            <person name="Binder M."/>
            <person name="Bloem J."/>
            <person name="LaButti K."/>
            <person name="Salamov A."/>
            <person name="Andreopoulos B."/>
            <person name="Baker S."/>
            <person name="Barry K."/>
            <person name="Bills G."/>
            <person name="Bluhm B."/>
            <person name="Cannon C."/>
            <person name="Castanera R."/>
            <person name="Culley D."/>
            <person name="Daum C."/>
            <person name="Ezra D."/>
            <person name="Gonzalez J."/>
            <person name="Henrissat B."/>
            <person name="Kuo A."/>
            <person name="Liang C."/>
            <person name="Lipzen A."/>
            <person name="Lutzoni F."/>
            <person name="Magnuson J."/>
            <person name="Mondo S."/>
            <person name="Nolan M."/>
            <person name="Ohm R."/>
            <person name="Pangilinan J."/>
            <person name="Park H.-J."/>
            <person name="Ramirez L."/>
            <person name="Alfaro M."/>
            <person name="Sun H."/>
            <person name="Tritt A."/>
            <person name="Yoshinaga Y."/>
            <person name="Zwiers L.-H."/>
            <person name="Turgeon B."/>
            <person name="Goodwin S."/>
            <person name="Spatafora J."/>
            <person name="Crous P."/>
            <person name="Grigoriev I."/>
        </authorList>
    </citation>
    <scope>NUCLEOTIDE SEQUENCE [LARGE SCALE GENOMIC DNA]</scope>
    <source>
        <strain evidence="4">CBS 304.66</strain>
    </source>
</reference>
<keyword evidence="4" id="KW-1185">Reference proteome</keyword>
<dbReference type="InterPro" id="IPR000182">
    <property type="entry name" value="GNAT_dom"/>
</dbReference>
<evidence type="ECO:0000259" key="2">
    <source>
        <dbReference type="PROSITE" id="PS51186"/>
    </source>
</evidence>
<dbReference type="Proteomes" id="UP000800093">
    <property type="component" value="Unassembled WGS sequence"/>
</dbReference>
<dbReference type="GO" id="GO:0016747">
    <property type="term" value="F:acyltransferase activity, transferring groups other than amino-acyl groups"/>
    <property type="evidence" value="ECO:0007669"/>
    <property type="project" value="InterPro"/>
</dbReference>
<evidence type="ECO:0000256" key="1">
    <source>
        <dbReference type="SAM" id="MobiDB-lite"/>
    </source>
</evidence>